<feature type="transmembrane region" description="Helical" evidence="1">
    <location>
        <begin position="148"/>
        <end position="165"/>
    </location>
</feature>
<keyword evidence="1" id="KW-0472">Membrane</keyword>
<dbReference type="AlphaFoldDB" id="A0A3A6UKZ9"/>
<organism evidence="2 3">
    <name type="scientific">Parashewanella spongiae</name>
    <dbReference type="NCBI Taxonomy" id="342950"/>
    <lineage>
        <taxon>Bacteria</taxon>
        <taxon>Pseudomonadati</taxon>
        <taxon>Pseudomonadota</taxon>
        <taxon>Gammaproteobacteria</taxon>
        <taxon>Alteromonadales</taxon>
        <taxon>Shewanellaceae</taxon>
        <taxon>Parashewanella</taxon>
    </lineage>
</organism>
<evidence type="ECO:0000256" key="1">
    <source>
        <dbReference type="SAM" id="Phobius"/>
    </source>
</evidence>
<name>A0A3A6UKZ9_9GAMM</name>
<dbReference type="Pfam" id="PF06197">
    <property type="entry name" value="DUF998"/>
    <property type="match status" value="1"/>
</dbReference>
<comment type="caution">
    <text evidence="2">The sequence shown here is derived from an EMBL/GenBank/DDBJ whole genome shotgun (WGS) entry which is preliminary data.</text>
</comment>
<evidence type="ECO:0000313" key="3">
    <source>
        <dbReference type="Proteomes" id="UP000273022"/>
    </source>
</evidence>
<sequence>MKISFNQGLIIAVIFSYLLMLLGGAALKPDYSHVSQYISELNAINTPYADVISWFGFGLFGLISAITIVALAKHVPVSGMSKFGYWLLLAEPIAYLGSAFAPCDLGCPTEGSISQLLHNLLAITTLLATTLALFLLTFTPSLKLYWRLFWLGLSITFFLLFTLMIDSDFDEWKGLIQRVQEALIFSSLCIAAWRVTHK</sequence>
<keyword evidence="1" id="KW-0812">Transmembrane</keyword>
<feature type="transmembrane region" description="Helical" evidence="1">
    <location>
        <begin position="116"/>
        <end position="136"/>
    </location>
</feature>
<dbReference type="Proteomes" id="UP000273022">
    <property type="component" value="Unassembled WGS sequence"/>
</dbReference>
<gene>
    <name evidence="2" type="ORF">D5R81_05955</name>
</gene>
<feature type="transmembrane region" description="Helical" evidence="1">
    <location>
        <begin position="83"/>
        <end position="101"/>
    </location>
</feature>
<evidence type="ECO:0000313" key="2">
    <source>
        <dbReference type="EMBL" id="RJY18267.1"/>
    </source>
</evidence>
<keyword evidence="1" id="KW-1133">Transmembrane helix</keyword>
<dbReference type="OrthoDB" id="679392at2"/>
<protein>
    <submittedName>
        <fullName evidence="2">DUF998 domain-containing protein</fullName>
    </submittedName>
</protein>
<dbReference type="RefSeq" id="WP_121852741.1">
    <property type="nucleotide sequence ID" value="NZ_CP037952.1"/>
</dbReference>
<proteinExistence type="predicted"/>
<feature type="transmembrane region" description="Helical" evidence="1">
    <location>
        <begin position="51"/>
        <end position="71"/>
    </location>
</feature>
<dbReference type="EMBL" id="QYYH01000027">
    <property type="protein sequence ID" value="RJY18267.1"/>
    <property type="molecule type" value="Genomic_DNA"/>
</dbReference>
<reference evidence="2 3" key="1">
    <citation type="submission" date="2018-09" db="EMBL/GenBank/DDBJ databases">
        <title>Phylogeny of the Shewanellaceae, and recommendation for two new genera, Pseudoshewanella and Parashewanella.</title>
        <authorList>
            <person name="Wang G."/>
        </authorList>
    </citation>
    <scope>NUCLEOTIDE SEQUENCE [LARGE SCALE GENOMIC DNA]</scope>
    <source>
        <strain evidence="2 3">KCTC 22492</strain>
    </source>
</reference>
<accession>A0A3A6UKZ9</accession>
<keyword evidence="3" id="KW-1185">Reference proteome</keyword>
<dbReference type="InterPro" id="IPR009339">
    <property type="entry name" value="DUF998"/>
</dbReference>